<sequence length="105" mass="12107">MSKGLDFLGDSLDRLRDFPDKVKQTAGYELSRVQEGKEPRNYRPMPSVGLGVVEIKIKADNGEFRVLYVAKREDIVYVLHCFQKKAQKTAKTDIDLARQRYKDIT</sequence>
<dbReference type="Proteomes" id="UP000321726">
    <property type="component" value="Unassembled WGS sequence"/>
</dbReference>
<dbReference type="Pfam" id="PF05973">
    <property type="entry name" value="Gp49"/>
    <property type="match status" value="1"/>
</dbReference>
<accession>A0A1M7MJV1</accession>
<evidence type="ECO:0000313" key="1">
    <source>
        <dbReference type="EMBL" id="GEN26337.1"/>
    </source>
</evidence>
<evidence type="ECO:0000313" key="2">
    <source>
        <dbReference type="EMBL" id="SHM91245.1"/>
    </source>
</evidence>
<evidence type="ECO:0000313" key="4">
    <source>
        <dbReference type="Proteomes" id="UP000321726"/>
    </source>
</evidence>
<gene>
    <name evidence="1" type="ORF">HCU01_42860</name>
    <name evidence="2" type="ORF">SAMN05660971_04236</name>
</gene>
<name>A0A1M7MJV1_9GAMM</name>
<reference evidence="1 4" key="2">
    <citation type="submission" date="2019-07" db="EMBL/GenBank/DDBJ databases">
        <title>Whole genome shotgun sequence of Halomonas cupida NBRC 102219.</title>
        <authorList>
            <person name="Hosoyama A."/>
            <person name="Uohara A."/>
            <person name="Ohji S."/>
            <person name="Ichikawa N."/>
        </authorList>
    </citation>
    <scope>NUCLEOTIDE SEQUENCE [LARGE SCALE GENOMIC DNA]</scope>
    <source>
        <strain evidence="1 4">NBRC 102219</strain>
    </source>
</reference>
<protein>
    <submittedName>
        <fullName evidence="2">Phage-related protein</fullName>
    </submittedName>
    <submittedName>
        <fullName evidence="1">Toxin RelE</fullName>
    </submittedName>
</protein>
<dbReference type="EMBL" id="FRCA01000018">
    <property type="protein sequence ID" value="SHM91245.1"/>
    <property type="molecule type" value="Genomic_DNA"/>
</dbReference>
<reference evidence="2 3" key="1">
    <citation type="submission" date="2016-11" db="EMBL/GenBank/DDBJ databases">
        <authorList>
            <person name="Jaros S."/>
            <person name="Januszkiewicz K."/>
            <person name="Wedrychowicz H."/>
        </authorList>
    </citation>
    <scope>NUCLEOTIDE SEQUENCE [LARGE SCALE GENOMIC DNA]</scope>
    <source>
        <strain evidence="2 3">DSM 4740</strain>
    </source>
</reference>
<dbReference type="AlphaFoldDB" id="A0A1M7MJV1"/>
<evidence type="ECO:0000313" key="3">
    <source>
        <dbReference type="Proteomes" id="UP000184123"/>
    </source>
</evidence>
<organism evidence="2 3">
    <name type="scientific">Halomonas cupida</name>
    <dbReference type="NCBI Taxonomy" id="44933"/>
    <lineage>
        <taxon>Bacteria</taxon>
        <taxon>Pseudomonadati</taxon>
        <taxon>Pseudomonadota</taxon>
        <taxon>Gammaproteobacteria</taxon>
        <taxon>Oceanospirillales</taxon>
        <taxon>Halomonadaceae</taxon>
        <taxon>Halomonas</taxon>
    </lineage>
</organism>
<dbReference type="InterPro" id="IPR009241">
    <property type="entry name" value="HigB-like"/>
</dbReference>
<dbReference type="Proteomes" id="UP000184123">
    <property type="component" value="Unassembled WGS sequence"/>
</dbReference>
<dbReference type="OrthoDB" id="9797093at2"/>
<proteinExistence type="predicted"/>
<keyword evidence="4" id="KW-1185">Reference proteome</keyword>
<dbReference type="EMBL" id="BJXU01000213">
    <property type="protein sequence ID" value="GEN26337.1"/>
    <property type="molecule type" value="Genomic_DNA"/>
</dbReference>
<dbReference type="RefSeq" id="WP_073437210.1">
    <property type="nucleotide sequence ID" value="NZ_BJXU01000213.1"/>
</dbReference>